<proteinExistence type="predicted"/>
<evidence type="ECO:0000256" key="1">
    <source>
        <dbReference type="SAM" id="Phobius"/>
    </source>
</evidence>
<organism evidence="3 4">
    <name type="scientific">Haloarcula salina</name>
    <dbReference type="NCBI Taxonomy" id="1429914"/>
    <lineage>
        <taxon>Archaea</taxon>
        <taxon>Methanobacteriati</taxon>
        <taxon>Methanobacteriota</taxon>
        <taxon>Stenosarchaea group</taxon>
        <taxon>Halobacteria</taxon>
        <taxon>Halobacteriales</taxon>
        <taxon>Haloarculaceae</taxon>
        <taxon>Haloarcula</taxon>
    </lineage>
</organism>
<accession>A0AA41G4A0</accession>
<feature type="transmembrane region" description="Helical" evidence="1">
    <location>
        <begin position="112"/>
        <end position="135"/>
    </location>
</feature>
<reference evidence="3" key="1">
    <citation type="submission" date="2021-06" db="EMBL/GenBank/DDBJ databases">
        <title>New haloarchaea isolates fom saline soil.</title>
        <authorList>
            <person name="Duran-Viseras A."/>
            <person name="Sanchez-Porro C.S."/>
            <person name="Ventosa A."/>
        </authorList>
    </citation>
    <scope>NUCLEOTIDE SEQUENCE</scope>
    <source>
        <strain evidence="3">JCM 18369</strain>
    </source>
</reference>
<dbReference type="RefSeq" id="WP_162414064.1">
    <property type="nucleotide sequence ID" value="NZ_JAHQXE010000005.1"/>
</dbReference>
<feature type="transmembrane region" description="Helical" evidence="1">
    <location>
        <begin position="147"/>
        <end position="168"/>
    </location>
</feature>
<protein>
    <recommendedName>
        <fullName evidence="2">DUF8173 domain-containing protein</fullName>
    </recommendedName>
</protein>
<comment type="caution">
    <text evidence="3">The sequence shown here is derived from an EMBL/GenBank/DDBJ whole genome shotgun (WGS) entry which is preliminary data.</text>
</comment>
<feature type="transmembrane region" description="Helical" evidence="1">
    <location>
        <begin position="41"/>
        <end position="62"/>
    </location>
</feature>
<dbReference type="Proteomes" id="UP001166304">
    <property type="component" value="Unassembled WGS sequence"/>
</dbReference>
<keyword evidence="1" id="KW-1133">Transmembrane helix</keyword>
<dbReference type="AlphaFoldDB" id="A0AA41G4A0"/>
<name>A0AA41G4A0_9EURY</name>
<feature type="domain" description="DUF8173" evidence="2">
    <location>
        <begin position="1"/>
        <end position="188"/>
    </location>
</feature>
<dbReference type="Pfam" id="PF26514">
    <property type="entry name" value="DUF8173"/>
    <property type="match status" value="1"/>
</dbReference>
<feature type="transmembrane region" description="Helical" evidence="1">
    <location>
        <begin position="83"/>
        <end position="106"/>
    </location>
</feature>
<dbReference type="InterPro" id="IPR058486">
    <property type="entry name" value="DUF8173"/>
</dbReference>
<keyword evidence="1" id="KW-0472">Membrane</keyword>
<gene>
    <name evidence="3" type="ORF">KTS37_16205</name>
</gene>
<sequence length="189" mass="19163">MPSKRTLAGLGSLAAVVGFSGVAAAQSPTAGTGLGLPVRMGIRFGVAAVIYLVLGGACAALGPEYTTNRVREIQDDPGSAFGWGFVVGLLVPVGLVLLAITIIGLIVTIPGLLLLAVLQFIGFGVTAVWLGNTVAGTRGESVGAKDAVVGAIVLAIPFAIPLIGQLLVNLVGWFGLGVVGRNVYENWKD</sequence>
<evidence type="ECO:0000313" key="4">
    <source>
        <dbReference type="Proteomes" id="UP001166304"/>
    </source>
</evidence>
<keyword evidence="4" id="KW-1185">Reference proteome</keyword>
<keyword evidence="1" id="KW-0812">Transmembrane</keyword>
<evidence type="ECO:0000313" key="3">
    <source>
        <dbReference type="EMBL" id="MBV0903331.1"/>
    </source>
</evidence>
<dbReference type="EMBL" id="JAHQXE010000005">
    <property type="protein sequence ID" value="MBV0903331.1"/>
    <property type="molecule type" value="Genomic_DNA"/>
</dbReference>
<evidence type="ECO:0000259" key="2">
    <source>
        <dbReference type="Pfam" id="PF26514"/>
    </source>
</evidence>